<evidence type="ECO:0000313" key="7">
    <source>
        <dbReference type="Ensembl" id="ENSNFUP00015026005.1"/>
    </source>
</evidence>
<dbReference type="Ensembl" id="ENSNFUT00015027178.1">
    <property type="protein sequence ID" value="ENSNFUP00015026005.1"/>
    <property type="gene ID" value="ENSNFUG00015012606.1"/>
</dbReference>
<feature type="region of interest" description="Disordered" evidence="4">
    <location>
        <begin position="61"/>
        <end position="108"/>
    </location>
</feature>
<dbReference type="InterPro" id="IPR043502">
    <property type="entry name" value="DNA/RNA_pol_sf"/>
</dbReference>
<dbReference type="Proteomes" id="UP000694548">
    <property type="component" value="Unassembled WGS sequence"/>
</dbReference>
<dbReference type="Gene3D" id="3.10.10.10">
    <property type="entry name" value="HIV Type 1 Reverse Transcriptase, subunit A, domain 1"/>
    <property type="match status" value="1"/>
</dbReference>
<dbReference type="InterPro" id="IPR001878">
    <property type="entry name" value="Znf_CCHC"/>
</dbReference>
<dbReference type="Pfam" id="PF22938">
    <property type="entry name" value="Integrase_p58_C"/>
    <property type="match status" value="1"/>
</dbReference>
<protein>
    <recommendedName>
        <fullName evidence="1">Gypsy retrotransposon integrase-like protein 1</fullName>
    </recommendedName>
</protein>
<evidence type="ECO:0000256" key="2">
    <source>
        <dbReference type="PROSITE-ProRule" id="PRU00047"/>
    </source>
</evidence>
<evidence type="ECO:0000256" key="4">
    <source>
        <dbReference type="SAM" id="MobiDB-lite"/>
    </source>
</evidence>
<reference evidence="7" key="1">
    <citation type="submission" date="2025-08" db="UniProtKB">
        <authorList>
            <consortium name="Ensembl"/>
        </authorList>
    </citation>
    <scope>IDENTIFICATION</scope>
</reference>
<dbReference type="InterPro" id="IPR036875">
    <property type="entry name" value="Znf_CCHC_sf"/>
</dbReference>
<dbReference type="PROSITE" id="PS50158">
    <property type="entry name" value="ZF_CCHC"/>
    <property type="match status" value="1"/>
</dbReference>
<dbReference type="Gene3D" id="3.30.420.10">
    <property type="entry name" value="Ribonuclease H-like superfamily/Ribonuclease H"/>
    <property type="match status" value="1"/>
</dbReference>
<dbReference type="InterPro" id="IPR038269">
    <property type="entry name" value="SCAN_sf"/>
</dbReference>
<dbReference type="Gene3D" id="4.10.60.10">
    <property type="entry name" value="Zinc finger, CCHC-type"/>
    <property type="match status" value="1"/>
</dbReference>
<accession>A0A8C6LZN5</accession>
<sequence length="1198" mass="135044">MASFNLQAFVEAPSSRLLEGCRKTDLLQVAAHFELEVPKQLRKEELRTFVVEFLTDQGVIPPLSDAGAPAAMSEEETAVPRGSPPPSPLSSEGEPAQPSPPRSPRSPERLRLKIRLAQLQIEAEERAQERKLKAELEMRRLDLQTNADTAVRIRQLELQAQADAQVKQESRVDPPSSPDDRSSIKPAPETYSTPSSYHAFDLGKCIPLMPSFREAEVDGYFVAFERIASALQWPRDVWPLLLQCKLTGKALEVMSALSAIDSLDYDCVKANILTAYELVPEAYRLRFRRGRPLEGQTYTEFAHEKSIQFEKWCSASKVNSYETLRELILLEEFKRQIPDRIVQYLNEQKVTSLCDGALLADEFSLTHNIEREIKREFPVGPRRTSSPDPNKRETRECFYCREKGHLIRDCYQLRRKNEKSPPRNKSVAFVKRSHVSAPVGHLEDRDVSDQCFEPFTFMGHVSLPDVPDLKVSVKILRDTGASQTLICKRVLPFCEASAAGFSVLLKGIEMGTMPSPVHKIQLNSPIISGDVQMAICEELPIPGIDVLLGNDLAGGKVNPTPELVEVPILPEPVDVFPVCVVTRSQKKGLDHSDITLEDSVLQPLLSEKETKEESPAPGGLKQEKADSPNFPISADILSSMQQEDESLRDLFDRVDPTADIQAGQSTYQLEDGILFRCWSQPSAQGADWGMTKQIVIPTPFRERIISLAHESDWSGHLGINKTYNLLLQHFFWPGMKKQIAEFCKSCHVCQLVGKPNQKIHPVPLYPVPVVTTPFEHIVVDCVGPLPVTKSGKRFLLTVMCSSTRFPEALPLSSITSRSIIKALNGYFSVFGLPKVLQTDQGTNFKSRLFKQVAETLDIKHVTSSAYHPESQGVVERWHQTLKSMLRKYCFSTGRSWDEGLPFVLFAARDAVQESLGFSPSQLVFGHTPRGPLKALTERFLWSGPSEGENIHKYVATFQARLRDANRLAQEHLHHAKNKMKVRFDKKAKHRSFAVGDLVVVLNPLCGSSLSPRFEGPFEVLTKINDHNYVIKTPLRKRKSQLCHINMLKLYRPRRETSSMVCAPVYSEILSPEDSSPVSVQPISPRLSNSEALQEFPLTLQHVSSAIREELIFLINDHPDLFHDVPTQTPLAVHDVELVDPHPIKQHPYRVSPLKRQAMKEETEYLIKNGLAVPSKSPWNSRLLKKKKRWYLSFCNRLL</sequence>
<dbReference type="AlphaFoldDB" id="A0A8C6LZN5"/>
<dbReference type="GO" id="GO:0008270">
    <property type="term" value="F:zinc ion binding"/>
    <property type="evidence" value="ECO:0007669"/>
    <property type="project" value="UniProtKB-KW"/>
</dbReference>
<dbReference type="FunFam" id="3.30.420.10:FF:000032">
    <property type="entry name" value="Retrovirus-related Pol polyprotein from transposon 297-like Protein"/>
    <property type="match status" value="1"/>
</dbReference>
<dbReference type="SUPFAM" id="SSF53098">
    <property type="entry name" value="Ribonuclease H-like"/>
    <property type="match status" value="1"/>
</dbReference>
<dbReference type="Pfam" id="PF00665">
    <property type="entry name" value="rve"/>
    <property type="match status" value="1"/>
</dbReference>
<keyword evidence="3" id="KW-0175">Coiled coil</keyword>
<dbReference type="SUPFAM" id="SSF47353">
    <property type="entry name" value="Retrovirus capsid dimerization domain-like"/>
    <property type="match status" value="1"/>
</dbReference>
<proteinExistence type="predicted"/>
<dbReference type="InterPro" id="IPR036397">
    <property type="entry name" value="RNaseH_sf"/>
</dbReference>
<dbReference type="Pfam" id="PF17921">
    <property type="entry name" value="Integrase_H2C2"/>
    <property type="match status" value="1"/>
</dbReference>
<reference evidence="7" key="2">
    <citation type="submission" date="2025-09" db="UniProtKB">
        <authorList>
            <consortium name="Ensembl"/>
        </authorList>
    </citation>
    <scope>IDENTIFICATION</scope>
</reference>
<dbReference type="Gene3D" id="1.10.340.70">
    <property type="match status" value="1"/>
</dbReference>
<keyword evidence="2" id="KW-0479">Metal-binding</keyword>
<evidence type="ECO:0000256" key="3">
    <source>
        <dbReference type="SAM" id="Coils"/>
    </source>
</evidence>
<dbReference type="InterPro" id="IPR041588">
    <property type="entry name" value="Integrase_H2C2"/>
</dbReference>
<evidence type="ECO:0000259" key="5">
    <source>
        <dbReference type="PROSITE" id="PS50158"/>
    </source>
</evidence>
<keyword evidence="2" id="KW-0862">Zinc</keyword>
<dbReference type="GeneTree" id="ENSGT01050000244855"/>
<dbReference type="SUPFAM" id="SSF56672">
    <property type="entry name" value="DNA/RNA polymerases"/>
    <property type="match status" value="1"/>
</dbReference>
<feature type="compositionally biased region" description="Basic and acidic residues" evidence="4">
    <location>
        <begin position="166"/>
        <end position="183"/>
    </location>
</feature>
<keyword evidence="2" id="KW-0863">Zinc-finger</keyword>
<dbReference type="InterPro" id="IPR054465">
    <property type="entry name" value="Integrase_p58-like_C"/>
</dbReference>
<dbReference type="InterPro" id="IPR012337">
    <property type="entry name" value="RNaseH-like_sf"/>
</dbReference>
<feature type="coiled-coil region" evidence="3">
    <location>
        <begin position="109"/>
        <end position="144"/>
    </location>
</feature>
<dbReference type="PANTHER" id="PTHR46888:SF13">
    <property type="entry name" value="RIBONUCLEASE H"/>
    <property type="match status" value="1"/>
</dbReference>
<evidence type="ECO:0000256" key="1">
    <source>
        <dbReference type="ARBA" id="ARBA00039658"/>
    </source>
</evidence>
<dbReference type="FunFam" id="1.10.340.70:FF:000001">
    <property type="entry name" value="Retrovirus-related Pol polyprotein from transposon gypsy-like Protein"/>
    <property type="match status" value="1"/>
</dbReference>
<evidence type="ECO:0000259" key="6">
    <source>
        <dbReference type="PROSITE" id="PS50994"/>
    </source>
</evidence>
<feature type="domain" description="CCHC-type" evidence="5">
    <location>
        <begin position="397"/>
        <end position="410"/>
    </location>
</feature>
<dbReference type="GO" id="GO:0003676">
    <property type="term" value="F:nucleic acid binding"/>
    <property type="evidence" value="ECO:0007669"/>
    <property type="project" value="InterPro"/>
</dbReference>
<dbReference type="GO" id="GO:0015074">
    <property type="term" value="P:DNA integration"/>
    <property type="evidence" value="ECO:0007669"/>
    <property type="project" value="InterPro"/>
</dbReference>
<feature type="region of interest" description="Disordered" evidence="4">
    <location>
        <begin position="601"/>
        <end position="628"/>
    </location>
</feature>
<dbReference type="SUPFAM" id="SSF57756">
    <property type="entry name" value="Retrovirus zinc finger-like domains"/>
    <property type="match status" value="1"/>
</dbReference>
<feature type="domain" description="Integrase catalytic" evidence="6">
    <location>
        <begin position="769"/>
        <end position="927"/>
    </location>
</feature>
<name>A0A8C6LZN5_NOTFU</name>
<dbReference type="PROSITE" id="PS50994">
    <property type="entry name" value="INTEGRASE"/>
    <property type="match status" value="1"/>
</dbReference>
<dbReference type="InterPro" id="IPR001584">
    <property type="entry name" value="Integrase_cat-core"/>
</dbReference>
<dbReference type="SMART" id="SM00343">
    <property type="entry name" value="ZnF_C2HC"/>
    <property type="match status" value="1"/>
</dbReference>
<organism evidence="7 8">
    <name type="scientific">Nothobranchius furzeri</name>
    <name type="common">Turquoise killifish</name>
    <dbReference type="NCBI Taxonomy" id="105023"/>
    <lineage>
        <taxon>Eukaryota</taxon>
        <taxon>Metazoa</taxon>
        <taxon>Chordata</taxon>
        <taxon>Craniata</taxon>
        <taxon>Vertebrata</taxon>
        <taxon>Euteleostomi</taxon>
        <taxon>Actinopterygii</taxon>
        <taxon>Neopterygii</taxon>
        <taxon>Teleostei</taxon>
        <taxon>Neoteleostei</taxon>
        <taxon>Acanthomorphata</taxon>
        <taxon>Ovalentaria</taxon>
        <taxon>Atherinomorphae</taxon>
        <taxon>Cyprinodontiformes</taxon>
        <taxon>Nothobranchiidae</taxon>
        <taxon>Nothobranchius</taxon>
    </lineage>
</organism>
<dbReference type="Gene3D" id="1.10.4020.10">
    <property type="entry name" value="DNA breaking-rejoining enzymes"/>
    <property type="match status" value="1"/>
</dbReference>
<evidence type="ECO:0000313" key="8">
    <source>
        <dbReference type="Proteomes" id="UP000694548"/>
    </source>
</evidence>
<keyword evidence="8" id="KW-1185">Reference proteome</keyword>
<dbReference type="PANTHER" id="PTHR46888">
    <property type="entry name" value="ZINC KNUCKLE DOMAINCONTAINING PROTEIN-RELATED"/>
    <property type="match status" value="1"/>
</dbReference>
<feature type="region of interest" description="Disordered" evidence="4">
    <location>
        <begin position="162"/>
        <end position="193"/>
    </location>
</feature>